<reference evidence="1" key="1">
    <citation type="journal article" date="2020" name="mSystems">
        <title>Genome- and Community-Level Interaction Insights into Carbon Utilization and Element Cycling Functions of Hydrothermarchaeota in Hydrothermal Sediment.</title>
        <authorList>
            <person name="Zhou Z."/>
            <person name="Liu Y."/>
            <person name="Xu W."/>
            <person name="Pan J."/>
            <person name="Luo Z.H."/>
            <person name="Li M."/>
        </authorList>
    </citation>
    <scope>NUCLEOTIDE SEQUENCE [LARGE SCALE GENOMIC DNA]</scope>
    <source>
        <strain evidence="1">SpSt-548</strain>
    </source>
</reference>
<gene>
    <name evidence="1" type="ORF">ENT08_09065</name>
</gene>
<name>A0A7V4G9G9_9BACT</name>
<dbReference type="AlphaFoldDB" id="A0A7V4G9G9"/>
<organism evidence="1">
    <name type="scientific">Desulfobacca acetoxidans</name>
    <dbReference type="NCBI Taxonomy" id="60893"/>
    <lineage>
        <taxon>Bacteria</taxon>
        <taxon>Pseudomonadati</taxon>
        <taxon>Thermodesulfobacteriota</taxon>
        <taxon>Desulfobaccia</taxon>
        <taxon>Desulfobaccales</taxon>
        <taxon>Desulfobaccaceae</taxon>
        <taxon>Desulfobacca</taxon>
    </lineage>
</organism>
<comment type="caution">
    <text evidence="1">The sequence shown here is derived from an EMBL/GenBank/DDBJ whole genome shotgun (WGS) entry which is preliminary data.</text>
</comment>
<protein>
    <submittedName>
        <fullName evidence="1">Uncharacterized protein</fullName>
    </submittedName>
</protein>
<proteinExistence type="predicted"/>
<sequence>MSLNHHWQNCALFFRAENHGTIDRVDLSVPGSLPLIGAHYGRQVAAYLDYPVIAYSHGLDLESIMTGINGMYPTFDKICFGSGPKGVKLLLQVRGGWFFSLVKGQWGGQGDIAHKERTTNKLLKAIFLGHDGNQVQMIVIGHAQNGTGMVPLFLAKHPHPFVLKGITFNLSN</sequence>
<evidence type="ECO:0000313" key="1">
    <source>
        <dbReference type="EMBL" id="HGS05862.1"/>
    </source>
</evidence>
<accession>A0A7V4G9G9</accession>
<dbReference type="EMBL" id="DSXI01000539">
    <property type="protein sequence ID" value="HGS05862.1"/>
    <property type="molecule type" value="Genomic_DNA"/>
</dbReference>